<accession>A0ABT1WHQ0</accession>
<evidence type="ECO:0000259" key="1">
    <source>
        <dbReference type="Pfam" id="PF20598"/>
    </source>
</evidence>
<protein>
    <submittedName>
        <fullName evidence="2">DUF4198 domain-containing protein</fullName>
    </submittedName>
</protein>
<sequence length="169" mass="18779">MYLPCRFIGLLLVFTPLLFSCSMATAKVLLWPEIQGQILNAGKPVAGLKLTQTLFWNYEESKAPPRVVTLKTDTDGRFVFPKISGEISTGFMTRLLYQPGIVMEIKTTHAGKPYSVNISSSLSHFGESEPPEQLECDLQRSELFEGVYLVECTRNTIPAMTFTPTPASP</sequence>
<dbReference type="InterPro" id="IPR046474">
    <property type="entry name" value="DUF6795"/>
</dbReference>
<reference evidence="2 3" key="1">
    <citation type="submission" date="2022-07" db="EMBL/GenBank/DDBJ databases">
        <authorList>
            <person name="Xamxidin M."/>
            <person name="Wu M."/>
        </authorList>
    </citation>
    <scope>NUCLEOTIDE SEQUENCE [LARGE SCALE GENOMIC DNA]</scope>
    <source>
        <strain evidence="2 3">NBRC 111650</strain>
    </source>
</reference>
<dbReference type="Proteomes" id="UP001204142">
    <property type="component" value="Unassembled WGS sequence"/>
</dbReference>
<proteinExistence type="predicted"/>
<evidence type="ECO:0000313" key="2">
    <source>
        <dbReference type="EMBL" id="MCQ8896939.1"/>
    </source>
</evidence>
<dbReference type="RefSeq" id="WP_256764729.1">
    <property type="nucleotide sequence ID" value="NZ_JANIGO010000003.1"/>
</dbReference>
<organism evidence="2 3">
    <name type="scientific">Limnobacter humi</name>
    <dbReference type="NCBI Taxonomy" id="1778671"/>
    <lineage>
        <taxon>Bacteria</taxon>
        <taxon>Pseudomonadati</taxon>
        <taxon>Pseudomonadota</taxon>
        <taxon>Betaproteobacteria</taxon>
        <taxon>Burkholderiales</taxon>
        <taxon>Burkholderiaceae</taxon>
        <taxon>Limnobacter</taxon>
    </lineage>
</organism>
<gene>
    <name evidence="2" type="ORF">NQT62_10900</name>
</gene>
<evidence type="ECO:0000313" key="3">
    <source>
        <dbReference type="Proteomes" id="UP001204142"/>
    </source>
</evidence>
<dbReference type="EMBL" id="JANIGO010000003">
    <property type="protein sequence ID" value="MCQ8896939.1"/>
    <property type="molecule type" value="Genomic_DNA"/>
</dbReference>
<dbReference type="Pfam" id="PF20598">
    <property type="entry name" value="DUF6795"/>
    <property type="match status" value="1"/>
</dbReference>
<dbReference type="PROSITE" id="PS51257">
    <property type="entry name" value="PROKAR_LIPOPROTEIN"/>
    <property type="match status" value="1"/>
</dbReference>
<keyword evidence="3" id="KW-1185">Reference proteome</keyword>
<name>A0ABT1WHQ0_9BURK</name>
<comment type="caution">
    <text evidence="2">The sequence shown here is derived from an EMBL/GenBank/DDBJ whole genome shotgun (WGS) entry which is preliminary data.</text>
</comment>
<feature type="domain" description="DUF6795" evidence="1">
    <location>
        <begin position="34"/>
        <end position="140"/>
    </location>
</feature>